<dbReference type="PANTHER" id="PTHR46332:SF5">
    <property type="entry name" value="ASPARTATE BETA-HYDROXYLASE DOMAIN CONTAINING 2"/>
    <property type="match status" value="1"/>
</dbReference>
<keyword evidence="2" id="KW-0223">Dioxygenase</keyword>
<dbReference type="PANTHER" id="PTHR46332">
    <property type="entry name" value="ASPARTATE BETA-HYDROXYLASE DOMAIN-CONTAINING PROTEIN 2"/>
    <property type="match status" value="1"/>
</dbReference>
<keyword evidence="6" id="KW-1185">Reference proteome</keyword>
<dbReference type="EnsemblMetazoa" id="CLYHEMT016578.1">
    <property type="protein sequence ID" value="CLYHEMP016578.1"/>
    <property type="gene ID" value="CLYHEMG016578"/>
</dbReference>
<dbReference type="AlphaFoldDB" id="A0A7M5X3A4"/>
<protein>
    <recommendedName>
        <fullName evidence="4">Aspartyl/asparaginy/proline hydroxylase domain-containing protein</fullName>
    </recommendedName>
</protein>
<keyword evidence="3" id="KW-0560">Oxidoreductase</keyword>
<dbReference type="Proteomes" id="UP000594262">
    <property type="component" value="Unplaced"/>
</dbReference>
<dbReference type="InterPro" id="IPR007803">
    <property type="entry name" value="Asp/Arg/Pro-Hydrxlase"/>
</dbReference>
<name>A0A7M5X3A4_9CNID</name>
<evidence type="ECO:0000256" key="1">
    <source>
        <dbReference type="ARBA" id="ARBA00007730"/>
    </source>
</evidence>
<proteinExistence type="inferred from homology"/>
<sequence length="159" mass="18161">MSIWVENDLSDEWSKFYFLNQGAVQNEEECPQSNNILNRCQNLMTDCLFGYQFFSILNPGSKIDPHTGPTNVRLRCHVSLQIPVANPKSLNMNVNGVKVTWKDDEVILFDDSFQHHVVYNSKGNSGVPRVVLLLDFWHPDLTEAERTCLQTCFSPANIN</sequence>
<dbReference type="Pfam" id="PF05118">
    <property type="entry name" value="Asp_Arg_Hydrox"/>
    <property type="match status" value="1"/>
</dbReference>
<evidence type="ECO:0000313" key="5">
    <source>
        <dbReference type="EnsemblMetazoa" id="CLYHEMP016578.1"/>
    </source>
</evidence>
<organism evidence="5 6">
    <name type="scientific">Clytia hemisphaerica</name>
    <dbReference type="NCBI Taxonomy" id="252671"/>
    <lineage>
        <taxon>Eukaryota</taxon>
        <taxon>Metazoa</taxon>
        <taxon>Cnidaria</taxon>
        <taxon>Hydrozoa</taxon>
        <taxon>Hydroidolina</taxon>
        <taxon>Leptothecata</taxon>
        <taxon>Obeliida</taxon>
        <taxon>Clytiidae</taxon>
        <taxon>Clytia</taxon>
    </lineage>
</organism>
<dbReference type="GO" id="GO:0016020">
    <property type="term" value="C:membrane"/>
    <property type="evidence" value="ECO:0007669"/>
    <property type="project" value="TreeGrafter"/>
</dbReference>
<dbReference type="InterPro" id="IPR027443">
    <property type="entry name" value="IPNS-like_sf"/>
</dbReference>
<dbReference type="InterPro" id="IPR051821">
    <property type="entry name" value="Asp/Asn_beta-hydroxylase"/>
</dbReference>
<evidence type="ECO:0000259" key="4">
    <source>
        <dbReference type="Pfam" id="PF05118"/>
    </source>
</evidence>
<accession>A0A7M5X3A4</accession>
<dbReference type="GO" id="GO:0051213">
    <property type="term" value="F:dioxygenase activity"/>
    <property type="evidence" value="ECO:0007669"/>
    <property type="project" value="UniProtKB-KW"/>
</dbReference>
<dbReference type="OrthoDB" id="438431at2759"/>
<evidence type="ECO:0000256" key="2">
    <source>
        <dbReference type="ARBA" id="ARBA00022964"/>
    </source>
</evidence>
<comment type="similarity">
    <text evidence="1">Belongs to the aspartyl/asparaginyl beta-hydroxylase family.</text>
</comment>
<dbReference type="SUPFAM" id="SSF51197">
    <property type="entry name" value="Clavaminate synthase-like"/>
    <property type="match status" value="1"/>
</dbReference>
<feature type="domain" description="Aspartyl/asparaginy/proline hydroxylase" evidence="4">
    <location>
        <begin position="12"/>
        <end position="139"/>
    </location>
</feature>
<reference evidence="5" key="1">
    <citation type="submission" date="2021-01" db="UniProtKB">
        <authorList>
            <consortium name="EnsemblMetazoa"/>
        </authorList>
    </citation>
    <scope>IDENTIFICATION</scope>
</reference>
<evidence type="ECO:0000313" key="6">
    <source>
        <dbReference type="Proteomes" id="UP000594262"/>
    </source>
</evidence>
<dbReference type="Gene3D" id="2.60.120.330">
    <property type="entry name" value="B-lactam Antibiotic, Isopenicillin N Synthase, Chain"/>
    <property type="match status" value="1"/>
</dbReference>
<evidence type="ECO:0000256" key="3">
    <source>
        <dbReference type="ARBA" id="ARBA00023002"/>
    </source>
</evidence>